<evidence type="ECO:0000256" key="6">
    <source>
        <dbReference type="RuleBase" id="RU363077"/>
    </source>
</evidence>
<comment type="subcellular location">
    <subcellularLocation>
        <location evidence="1 6">Membrane</location>
        <topology evidence="1 6">Multi-pass membrane protein</topology>
    </subcellularLocation>
</comment>
<evidence type="ECO:0000256" key="1">
    <source>
        <dbReference type="ARBA" id="ARBA00004141"/>
    </source>
</evidence>
<evidence type="ECO:0000256" key="3">
    <source>
        <dbReference type="ARBA" id="ARBA00022692"/>
    </source>
</evidence>
<dbReference type="AlphaFoldDB" id="A0AAP0RGH0"/>
<dbReference type="EMBL" id="JBBPBK010000010">
    <property type="protein sequence ID" value="KAK9277489.1"/>
    <property type="molecule type" value="Genomic_DNA"/>
</dbReference>
<dbReference type="PANTHER" id="PTHR31218">
    <property type="entry name" value="WAT1-RELATED PROTEIN"/>
    <property type="match status" value="1"/>
</dbReference>
<evidence type="ECO:0000256" key="4">
    <source>
        <dbReference type="ARBA" id="ARBA00022989"/>
    </source>
</evidence>
<feature type="transmembrane region" description="Helical" evidence="6">
    <location>
        <begin position="109"/>
        <end position="131"/>
    </location>
</feature>
<comment type="similarity">
    <text evidence="2 6">Belongs to the drug/metabolite transporter (DMT) superfamily. Plant drug/metabolite exporter (P-DME) (TC 2.A.7.4) family.</text>
</comment>
<feature type="transmembrane region" description="Helical" evidence="6">
    <location>
        <begin position="275"/>
        <end position="298"/>
    </location>
</feature>
<feature type="domain" description="EamA" evidence="8">
    <location>
        <begin position="218"/>
        <end position="356"/>
    </location>
</feature>
<dbReference type="InterPro" id="IPR030184">
    <property type="entry name" value="WAT1-related"/>
</dbReference>
<feature type="transmembrane region" description="Helical" evidence="6">
    <location>
        <begin position="177"/>
        <end position="196"/>
    </location>
</feature>
<dbReference type="GO" id="GO:0022857">
    <property type="term" value="F:transmembrane transporter activity"/>
    <property type="evidence" value="ECO:0007669"/>
    <property type="project" value="InterPro"/>
</dbReference>
<dbReference type="Proteomes" id="UP001415857">
    <property type="component" value="Unassembled WGS sequence"/>
</dbReference>
<dbReference type="GO" id="GO:0016020">
    <property type="term" value="C:membrane"/>
    <property type="evidence" value="ECO:0007669"/>
    <property type="project" value="UniProtKB-SubCell"/>
</dbReference>
<keyword evidence="4 6" id="KW-1133">Transmembrane helix</keyword>
<gene>
    <name evidence="9" type="ORF">L1049_007033</name>
</gene>
<feature type="transmembrane region" description="Helical" evidence="6">
    <location>
        <begin position="310"/>
        <end position="330"/>
    </location>
</feature>
<feature type="transmembrane region" description="Helical" evidence="6">
    <location>
        <begin position="216"/>
        <end position="236"/>
    </location>
</feature>
<feature type="domain" description="EamA" evidence="8">
    <location>
        <begin position="61"/>
        <end position="187"/>
    </location>
</feature>
<dbReference type="InterPro" id="IPR000620">
    <property type="entry name" value="EamA_dom"/>
</dbReference>
<evidence type="ECO:0000256" key="5">
    <source>
        <dbReference type="ARBA" id="ARBA00023136"/>
    </source>
</evidence>
<keyword evidence="10" id="KW-1185">Reference proteome</keyword>
<feature type="transmembrane region" description="Helical" evidence="6">
    <location>
        <begin position="336"/>
        <end position="356"/>
    </location>
</feature>
<feature type="transmembrane region" description="Helical" evidence="6">
    <location>
        <begin position="248"/>
        <end position="269"/>
    </location>
</feature>
<name>A0AAP0RGH0_LIQFO</name>
<proteinExistence type="inferred from homology"/>
<evidence type="ECO:0000256" key="2">
    <source>
        <dbReference type="ARBA" id="ARBA00007635"/>
    </source>
</evidence>
<accession>A0AAP0RGH0</accession>
<feature type="transmembrane region" description="Helical" evidence="6">
    <location>
        <begin position="76"/>
        <end position="97"/>
    </location>
</feature>
<evidence type="ECO:0000259" key="8">
    <source>
        <dbReference type="Pfam" id="PF00892"/>
    </source>
</evidence>
<keyword evidence="3 6" id="KW-0812">Transmembrane</keyword>
<evidence type="ECO:0000313" key="9">
    <source>
        <dbReference type="EMBL" id="KAK9277489.1"/>
    </source>
</evidence>
<dbReference type="Pfam" id="PF00892">
    <property type="entry name" value="EamA"/>
    <property type="match status" value="2"/>
</dbReference>
<evidence type="ECO:0000313" key="10">
    <source>
        <dbReference type="Proteomes" id="UP001415857"/>
    </source>
</evidence>
<sequence length="391" mass="42448">MLSVPISGEPSQPLLRSHFSLLTLQKSKLHIAAQRERERMWGGSGVAVAMVTMEFLDVGLNTLIKVAMSRGMSDFVFVVYSNALATLVLLPCCFIFYRTRALPKITVITVSRIFLFSLLACSLQMCMYIGIGYSSPTLASAMTDLTPAFTFVLALISRMEKLDMRFKSSQAKSIGTIISIAGALIVTLYKGPPIIIFASSPSNLLNELLVATQSNWAIGGFLLATGSFLIALLYVVQTWIIKDYPAELMVTLISSFFVAILSAMVSLVAERDPNAWTLGLDTELIAIVYSGILVVALRNVVHTWALRKKGPVYVCMFKPLGIVIAVLMGVTFLGDILHLGSVIGAATIALGFYSVVWGKAEEEKVAEDSRISSSGSSSHKVPLLQNKSMEV</sequence>
<feature type="transmembrane region" description="Helical" evidence="6">
    <location>
        <begin position="45"/>
        <end position="64"/>
    </location>
</feature>
<dbReference type="InterPro" id="IPR037185">
    <property type="entry name" value="EmrE-like"/>
</dbReference>
<keyword evidence="5 6" id="KW-0472">Membrane</keyword>
<evidence type="ECO:0000256" key="7">
    <source>
        <dbReference type="SAM" id="MobiDB-lite"/>
    </source>
</evidence>
<reference evidence="9 10" key="1">
    <citation type="journal article" date="2024" name="Plant J.">
        <title>Genome sequences and population genomics reveal climatic adaptation and genomic divergence between two closely related sweetgum species.</title>
        <authorList>
            <person name="Xu W.Q."/>
            <person name="Ren C.Q."/>
            <person name="Zhang X.Y."/>
            <person name="Comes H.P."/>
            <person name="Liu X.H."/>
            <person name="Li Y.G."/>
            <person name="Kettle C.J."/>
            <person name="Jalonen R."/>
            <person name="Gaisberger H."/>
            <person name="Ma Y.Z."/>
            <person name="Qiu Y.X."/>
        </authorList>
    </citation>
    <scope>NUCLEOTIDE SEQUENCE [LARGE SCALE GENOMIC DNA]</scope>
    <source>
        <strain evidence="9">Hangzhou</strain>
    </source>
</reference>
<protein>
    <recommendedName>
        <fullName evidence="6">WAT1-related protein</fullName>
    </recommendedName>
</protein>
<comment type="caution">
    <text evidence="9">The sequence shown here is derived from an EMBL/GenBank/DDBJ whole genome shotgun (WGS) entry which is preliminary data.</text>
</comment>
<dbReference type="SUPFAM" id="SSF103481">
    <property type="entry name" value="Multidrug resistance efflux transporter EmrE"/>
    <property type="match status" value="2"/>
</dbReference>
<feature type="transmembrane region" description="Helical" evidence="6">
    <location>
        <begin position="137"/>
        <end position="156"/>
    </location>
</feature>
<organism evidence="9 10">
    <name type="scientific">Liquidambar formosana</name>
    <name type="common">Formosan gum</name>
    <dbReference type="NCBI Taxonomy" id="63359"/>
    <lineage>
        <taxon>Eukaryota</taxon>
        <taxon>Viridiplantae</taxon>
        <taxon>Streptophyta</taxon>
        <taxon>Embryophyta</taxon>
        <taxon>Tracheophyta</taxon>
        <taxon>Spermatophyta</taxon>
        <taxon>Magnoliopsida</taxon>
        <taxon>eudicotyledons</taxon>
        <taxon>Gunneridae</taxon>
        <taxon>Pentapetalae</taxon>
        <taxon>Saxifragales</taxon>
        <taxon>Altingiaceae</taxon>
        <taxon>Liquidambar</taxon>
    </lineage>
</organism>
<feature type="region of interest" description="Disordered" evidence="7">
    <location>
        <begin position="367"/>
        <end position="391"/>
    </location>
</feature>